<evidence type="ECO:0000256" key="3">
    <source>
        <dbReference type="ARBA" id="ARBA00022737"/>
    </source>
</evidence>
<gene>
    <name evidence="6" type="ORF">REB14_01465</name>
</gene>
<keyword evidence="2" id="KW-0808">Transferase</keyword>
<evidence type="ECO:0000256" key="1">
    <source>
        <dbReference type="ARBA" id="ARBA00007274"/>
    </source>
</evidence>
<reference evidence="6 7" key="1">
    <citation type="submission" date="2023-08" db="EMBL/GenBank/DDBJ databases">
        <authorList>
            <person name="Maltman C."/>
        </authorList>
    </citation>
    <scope>NUCLEOTIDE SEQUENCE [LARGE SCALE GENOMIC DNA]</scope>
    <source>
        <strain evidence="6 7">ES2</strain>
    </source>
</reference>
<keyword evidence="7" id="KW-1185">Reference proteome</keyword>
<dbReference type="SUPFAM" id="SSF51161">
    <property type="entry name" value="Trimeric LpxA-like enzymes"/>
    <property type="match status" value="1"/>
</dbReference>
<evidence type="ECO:0000259" key="5">
    <source>
        <dbReference type="SMART" id="SM01266"/>
    </source>
</evidence>
<dbReference type="Gene3D" id="2.160.10.10">
    <property type="entry name" value="Hexapeptide repeat proteins"/>
    <property type="match status" value="1"/>
</dbReference>
<dbReference type="InterPro" id="IPR001451">
    <property type="entry name" value="Hexapep"/>
</dbReference>
<accession>A0ABU1DZ84</accession>
<name>A0ABU1DZ84_9FLAO</name>
<feature type="domain" description="Maltose/galactoside acetyltransferase" evidence="5">
    <location>
        <begin position="4"/>
        <end position="59"/>
    </location>
</feature>
<comment type="caution">
    <text evidence="6">The sequence shown here is derived from an EMBL/GenBank/DDBJ whole genome shotgun (WGS) entry which is preliminary data.</text>
</comment>
<dbReference type="InterPro" id="IPR005901">
    <property type="entry name" value="GLPGLI"/>
</dbReference>
<dbReference type="RefSeq" id="WP_309521293.1">
    <property type="nucleotide sequence ID" value="NZ_JAVIXS010000001.1"/>
</dbReference>
<sequence length="481" mass="55052">MTEKEKCAAGLLYNANYDKELIQERIACKDLCQEYNGLKNSDTENRYRLLRKIIGSIKENICIEPNFWCDYGYNIKVGENFYANHNLVILDCAKVKFGDNVFIGPNCSFYTAGHPLDVQQRNEGLEYAHPIKVGDNVWLGGNVVVLPGVSIGNNSVIGAGSVVTKDIPDNAVAVGNPCKVVKFITEKTKKYSKLTMKKMIILFSLILAVMTNAQNQRFIYEYKFITDSTARDKELSETMYLEVASKGSKFYSKDYFQSDSTMRAITEKDTQSLNINLGNFKFKGKIRYNIEKMYPDYSTNFFTTLGSDEYQVEEKRKQNWKILPEKEKIGEFNTQKAVCDFAGRKWTAWFTTDLPIQDGPYKFYGLPGLIVKVEDNTHSHSFELKGSQKLPAGYEWKSTKDKERYHTLITLNEAKFKKAFNDYRQDPMKSQKQMLAQGTIIEMRDSTGKILDPVQASRDQEAMAKANIKKQNNILELDLLK</sequence>
<evidence type="ECO:0000313" key="7">
    <source>
        <dbReference type="Proteomes" id="UP001260959"/>
    </source>
</evidence>
<dbReference type="InterPro" id="IPR011004">
    <property type="entry name" value="Trimer_LpxA-like_sf"/>
</dbReference>
<dbReference type="SMART" id="SM01266">
    <property type="entry name" value="Mac"/>
    <property type="match status" value="1"/>
</dbReference>
<dbReference type="InterPro" id="IPR024688">
    <property type="entry name" value="Mac_dom"/>
</dbReference>
<dbReference type="PROSITE" id="PS00101">
    <property type="entry name" value="HEXAPEP_TRANSFERASES"/>
    <property type="match status" value="1"/>
</dbReference>
<dbReference type="InterPro" id="IPR018357">
    <property type="entry name" value="Hexapep_transf_CS"/>
</dbReference>
<dbReference type="Proteomes" id="UP001260959">
    <property type="component" value="Unassembled WGS sequence"/>
</dbReference>
<dbReference type="CDD" id="cd03357">
    <property type="entry name" value="LbH_MAT_GAT"/>
    <property type="match status" value="1"/>
</dbReference>
<evidence type="ECO:0000256" key="2">
    <source>
        <dbReference type="ARBA" id="ARBA00022679"/>
    </source>
</evidence>
<evidence type="ECO:0000256" key="4">
    <source>
        <dbReference type="ARBA" id="ARBA00023315"/>
    </source>
</evidence>
<comment type="similarity">
    <text evidence="1">Belongs to the transferase hexapeptide repeat family.</text>
</comment>
<keyword evidence="4" id="KW-0012">Acyltransferase</keyword>
<dbReference type="PANTHER" id="PTHR43017:SF1">
    <property type="entry name" value="ACETYLTRANSFERASE YJL218W-RELATED"/>
    <property type="match status" value="1"/>
</dbReference>
<dbReference type="NCBIfam" id="TIGR01200">
    <property type="entry name" value="GLPGLI"/>
    <property type="match status" value="1"/>
</dbReference>
<proteinExistence type="inferred from homology"/>
<dbReference type="Pfam" id="PF12464">
    <property type="entry name" value="Mac"/>
    <property type="match status" value="1"/>
</dbReference>
<dbReference type="InterPro" id="IPR039369">
    <property type="entry name" value="LacA-like"/>
</dbReference>
<protein>
    <submittedName>
        <fullName evidence="6">GLPGLI family protein</fullName>
    </submittedName>
</protein>
<keyword evidence="3" id="KW-0677">Repeat</keyword>
<organism evidence="6 7">
    <name type="scientific">Chryseobacterium metallicongregator</name>
    <dbReference type="NCBI Taxonomy" id="3073042"/>
    <lineage>
        <taxon>Bacteria</taxon>
        <taxon>Pseudomonadati</taxon>
        <taxon>Bacteroidota</taxon>
        <taxon>Flavobacteriia</taxon>
        <taxon>Flavobacteriales</taxon>
        <taxon>Weeksellaceae</taxon>
        <taxon>Chryseobacterium group</taxon>
        <taxon>Chryseobacterium</taxon>
    </lineage>
</organism>
<dbReference type="Pfam" id="PF09697">
    <property type="entry name" value="Porph_ging"/>
    <property type="match status" value="1"/>
</dbReference>
<dbReference type="PANTHER" id="PTHR43017">
    <property type="entry name" value="GALACTOSIDE O-ACETYLTRANSFERASE"/>
    <property type="match status" value="1"/>
</dbReference>
<dbReference type="Pfam" id="PF00132">
    <property type="entry name" value="Hexapep"/>
    <property type="match status" value="1"/>
</dbReference>
<dbReference type="EMBL" id="JAVIXS010000001">
    <property type="protein sequence ID" value="MDR4950848.1"/>
    <property type="molecule type" value="Genomic_DNA"/>
</dbReference>
<evidence type="ECO:0000313" key="6">
    <source>
        <dbReference type="EMBL" id="MDR4950848.1"/>
    </source>
</evidence>